<proteinExistence type="predicted"/>
<dbReference type="GO" id="GO:0004852">
    <property type="term" value="F:uroporphyrinogen-III synthase activity"/>
    <property type="evidence" value="ECO:0007669"/>
    <property type="project" value="InterPro"/>
</dbReference>
<dbReference type="AlphaFoldDB" id="A0A0N8H3N7"/>
<dbReference type="InterPro" id="IPR003754">
    <property type="entry name" value="4pyrrol_synth_uPrphyn_synth"/>
</dbReference>
<dbReference type="CDD" id="cd06578">
    <property type="entry name" value="HemD"/>
    <property type="match status" value="1"/>
</dbReference>
<reference evidence="2 3" key="1">
    <citation type="submission" date="2015-09" db="EMBL/GenBank/DDBJ databases">
        <title>Genome sequence of the marine flavobacterium Croceitalea dokdonensis DOKDO 023 that contains proton- and sodium-pumping rhodopsins.</title>
        <authorList>
            <person name="Kwon S.-K."/>
            <person name="Lee H.K."/>
            <person name="Kwak M.-J."/>
            <person name="Kim J.F."/>
        </authorList>
    </citation>
    <scope>NUCLEOTIDE SEQUENCE [LARGE SCALE GENOMIC DNA]</scope>
    <source>
        <strain evidence="2 3">DOKDO 023</strain>
    </source>
</reference>
<dbReference type="InterPro" id="IPR039793">
    <property type="entry name" value="UROS/Hem4"/>
</dbReference>
<evidence type="ECO:0000259" key="1">
    <source>
        <dbReference type="Pfam" id="PF02602"/>
    </source>
</evidence>
<name>A0A0N8H3N7_9FLAO</name>
<accession>A0A0N8H3N7</accession>
<dbReference type="Proteomes" id="UP000050280">
    <property type="component" value="Unassembled WGS sequence"/>
</dbReference>
<dbReference type="PANTHER" id="PTHR12390">
    <property type="entry name" value="UROPORPHYRINOGEN III SYNTHASE"/>
    <property type="match status" value="1"/>
</dbReference>
<dbReference type="STRING" id="1300341.I595_3063"/>
<dbReference type="EMBL" id="LDJX01000006">
    <property type="protein sequence ID" value="KPM31084.1"/>
    <property type="molecule type" value="Genomic_DNA"/>
</dbReference>
<feature type="domain" description="Tetrapyrrole biosynthesis uroporphyrinogen III synthase" evidence="1">
    <location>
        <begin position="30"/>
        <end position="205"/>
    </location>
</feature>
<dbReference type="SUPFAM" id="SSF69618">
    <property type="entry name" value="HemD-like"/>
    <property type="match status" value="1"/>
</dbReference>
<protein>
    <submittedName>
        <fullName evidence="2">Uroporphyrinogen III synthase HEM4</fullName>
    </submittedName>
</protein>
<evidence type="ECO:0000313" key="2">
    <source>
        <dbReference type="EMBL" id="KPM31084.1"/>
    </source>
</evidence>
<dbReference type="Pfam" id="PF02602">
    <property type="entry name" value="HEM4"/>
    <property type="match status" value="1"/>
</dbReference>
<keyword evidence="3" id="KW-1185">Reference proteome</keyword>
<dbReference type="GO" id="GO:0005829">
    <property type="term" value="C:cytosol"/>
    <property type="evidence" value="ECO:0007669"/>
    <property type="project" value="TreeGrafter"/>
</dbReference>
<comment type="caution">
    <text evidence="2">The sequence shown here is derived from an EMBL/GenBank/DDBJ whole genome shotgun (WGS) entry which is preliminary data.</text>
</comment>
<organism evidence="2 3">
    <name type="scientific">Croceitalea dokdonensis DOKDO 023</name>
    <dbReference type="NCBI Taxonomy" id="1300341"/>
    <lineage>
        <taxon>Bacteria</taxon>
        <taxon>Pseudomonadati</taxon>
        <taxon>Bacteroidota</taxon>
        <taxon>Flavobacteriia</taxon>
        <taxon>Flavobacteriales</taxon>
        <taxon>Flavobacteriaceae</taxon>
        <taxon>Croceitalea</taxon>
    </lineage>
</organism>
<gene>
    <name evidence="2" type="ORF">I595_3063</name>
</gene>
<evidence type="ECO:0000313" key="3">
    <source>
        <dbReference type="Proteomes" id="UP000050280"/>
    </source>
</evidence>
<dbReference type="InterPro" id="IPR036108">
    <property type="entry name" value="4pyrrol_syn_uPrphyn_synt_sf"/>
</dbReference>
<dbReference type="GO" id="GO:0006780">
    <property type="term" value="P:uroporphyrinogen III biosynthetic process"/>
    <property type="evidence" value="ECO:0007669"/>
    <property type="project" value="InterPro"/>
</dbReference>
<dbReference type="Gene3D" id="3.40.50.10090">
    <property type="match status" value="2"/>
</dbReference>
<sequence length="219" mass="24346">MSLAQKELVLHGNLGLVEYDAIHIRLVDFNFNGQYDCLVFTSQNAVLSYVRRKKLATPTLKGTVGNRAVCVGEKTALLLERNGVEVLASAANAKTLGQLILEKFPDTSFLFVCGNLRREYLPCLFQKHNIRYKEVVAYETTLRPRLFKRKFDAILFYSPSGVQSYVALNALANTTAVCIGPTTLAEAKKYTHKVIQATKPTVENVIVQAVKYSSTAKNP</sequence>
<dbReference type="PANTHER" id="PTHR12390:SF0">
    <property type="entry name" value="UROPORPHYRINOGEN-III SYNTHASE"/>
    <property type="match status" value="1"/>
</dbReference>